<dbReference type="OrthoDB" id="9837000at2759"/>
<proteinExistence type="inferred from homology"/>
<dbReference type="RefSeq" id="XP_030281326.1">
    <property type="nucleotide sequence ID" value="XM_030425466.1"/>
</dbReference>
<evidence type="ECO:0000313" key="4">
    <source>
        <dbReference type="Proteomes" id="UP000472265"/>
    </source>
</evidence>
<dbReference type="RefSeq" id="XP_030281328.1">
    <property type="nucleotide sequence ID" value="XM_030425468.1"/>
</dbReference>
<reference evidence="3" key="2">
    <citation type="submission" date="2025-08" db="UniProtKB">
        <authorList>
            <consortium name="Ensembl"/>
        </authorList>
    </citation>
    <scope>IDENTIFICATION</scope>
</reference>
<name>A0A671U3K9_SPAAU</name>
<dbReference type="PANTHER" id="PTHR15326">
    <property type="entry name" value="SPERMATOGENESIS-ASSOCIATED PROTEIN 2/TAMOZHENNIC"/>
    <property type="match status" value="1"/>
</dbReference>
<evidence type="ECO:0000256" key="1">
    <source>
        <dbReference type="ARBA" id="ARBA00038142"/>
    </source>
</evidence>
<dbReference type="GeneTree" id="ENSGT00530000063956"/>
<dbReference type="AlphaFoldDB" id="A0A671U3K9"/>
<reference evidence="3" key="1">
    <citation type="submission" date="2021-04" db="EMBL/GenBank/DDBJ databases">
        <authorList>
            <consortium name="Wellcome Sanger Institute Data Sharing"/>
        </authorList>
    </citation>
    <scope>NUCLEOTIDE SEQUENCE [LARGE SCALE GENOMIC DNA]</scope>
</reference>
<dbReference type="Proteomes" id="UP000472265">
    <property type="component" value="Chromosome 8"/>
</dbReference>
<comment type="similarity">
    <text evidence="1">Belongs to the SPATA2 family.</text>
</comment>
<dbReference type="OMA" id="CWYRNPV"/>
<keyword evidence="4" id="KW-1185">Reference proteome</keyword>
<dbReference type="PANTHER" id="PTHR15326:SF7">
    <property type="entry name" value="SPERMATOGENESIS-ASSOCIATED PROTEIN 2-LIKE PROTEIN"/>
    <property type="match status" value="1"/>
</dbReference>
<dbReference type="Ensembl" id="ENSSAUT00010008827.1">
    <property type="protein sequence ID" value="ENSSAUP00010008246.1"/>
    <property type="gene ID" value="ENSSAUG00010004109.1"/>
</dbReference>
<sequence>MREMSISRQRDLVTAYDRSLEQQILGQGSNLVCRDEDLWKQVEGLLRDGDAQETHCLGLDPLRVMEESLEAAAETTTASTGKVKARGGLQGLAKAFEVVEQAALNLYLGPWREEYKVVKMYSGMFTHYIKPVLSMAQIEKLFSLLGYQPSSSRHEQLHLQSPRVSCGSLDDLLRLSCAFFLARCECRLLLTALGKHVGDAQWELNVVRERQRGNRLQVAMDNTKKMLEVNQPLIKQFDGELDVDLYTDEQLNEGQREMDVTDNENPRSLTWVTLSSASAPAVKTQSNGVTSLASSYNPQTTREDIRTSTLNCQLIKTSPLESDTNRSFSASMKQGKRPSEETTFEMGDLQSCSLQVEAMGLYKTQAKVSHFCSCFHSSPICLRHCVQCNTLHDITCASLQQCLKENHCVVLPDNTNEKMGEQRAVSPQGESLRVSRMSVSPTLTSSSAAMSSLALRDDPKAITPSIHPITYHECCDLRWPDPQVLCLRCSVFHSGSCREIDICKSYHEIKPLGVCSCGRACSRKPLVLCRYCGEEYCRDCWYRSPLECACGQTFDQSSSV</sequence>
<dbReference type="InParanoid" id="A0A671U3K9"/>
<dbReference type="SUPFAM" id="SSF143503">
    <property type="entry name" value="PUG domain-like"/>
    <property type="match status" value="1"/>
</dbReference>
<dbReference type="Gene3D" id="1.20.58.2190">
    <property type="match status" value="1"/>
</dbReference>
<organism evidence="3 4">
    <name type="scientific">Sparus aurata</name>
    <name type="common">Gilthead sea bream</name>
    <dbReference type="NCBI Taxonomy" id="8175"/>
    <lineage>
        <taxon>Eukaryota</taxon>
        <taxon>Metazoa</taxon>
        <taxon>Chordata</taxon>
        <taxon>Craniata</taxon>
        <taxon>Vertebrata</taxon>
        <taxon>Euteleostomi</taxon>
        <taxon>Actinopterygii</taxon>
        <taxon>Neopterygii</taxon>
        <taxon>Teleostei</taxon>
        <taxon>Neoteleostei</taxon>
        <taxon>Acanthomorphata</taxon>
        <taxon>Eupercaria</taxon>
        <taxon>Spariformes</taxon>
        <taxon>Sparidae</taxon>
        <taxon>Sparus</taxon>
    </lineage>
</organism>
<accession>A0A671U3K9</accession>
<feature type="domain" description="Spermatogenesis-associated protein 2 PUB-like" evidence="2">
    <location>
        <begin position="87"/>
        <end position="213"/>
    </location>
</feature>
<evidence type="ECO:0000259" key="2">
    <source>
        <dbReference type="Pfam" id="PF21388"/>
    </source>
</evidence>
<dbReference type="RefSeq" id="XP_030281327.1">
    <property type="nucleotide sequence ID" value="XM_030425467.1"/>
</dbReference>
<dbReference type="InterPro" id="IPR036339">
    <property type="entry name" value="PUB-like_dom_sf"/>
</dbReference>
<gene>
    <name evidence="3" type="primary">spata2l</name>
</gene>
<protein>
    <recommendedName>
        <fullName evidence="2">Spermatogenesis-associated protein 2 PUB-like domain-containing protein</fullName>
    </recommendedName>
</protein>
<dbReference type="GO" id="GO:0005737">
    <property type="term" value="C:cytoplasm"/>
    <property type="evidence" value="ECO:0007669"/>
    <property type="project" value="TreeGrafter"/>
</dbReference>
<dbReference type="InterPro" id="IPR048839">
    <property type="entry name" value="SPATA2_PUB-like"/>
</dbReference>
<reference evidence="3" key="3">
    <citation type="submission" date="2025-09" db="UniProtKB">
        <authorList>
            <consortium name="Ensembl"/>
        </authorList>
    </citation>
    <scope>IDENTIFICATION</scope>
</reference>
<evidence type="ECO:0000313" key="3">
    <source>
        <dbReference type="Ensembl" id="ENSSAUP00010008246.1"/>
    </source>
</evidence>
<dbReference type="Pfam" id="PF21388">
    <property type="entry name" value="SPATA2_PUB-like"/>
    <property type="match status" value="1"/>
</dbReference>
<dbReference type="CTD" id="124044"/>
<dbReference type="GeneID" id="115586419"/>